<dbReference type="InterPro" id="IPR012676">
    <property type="entry name" value="TGS-like"/>
</dbReference>
<evidence type="ECO:0000256" key="2">
    <source>
        <dbReference type="ARBA" id="ARBA00023134"/>
    </source>
</evidence>
<dbReference type="CDD" id="cd01896">
    <property type="entry name" value="DRG"/>
    <property type="match status" value="1"/>
</dbReference>
<dbReference type="SUPFAM" id="SSF52540">
    <property type="entry name" value="P-loop containing nucleoside triphosphate hydrolases"/>
    <property type="match status" value="1"/>
</dbReference>
<dbReference type="PANTHER" id="PTHR43127">
    <property type="entry name" value="DEVELOPMENTALLY-REGULATED GTP-BINDING PROTEIN 2"/>
    <property type="match status" value="1"/>
</dbReference>
<proteinExistence type="predicted"/>
<dbReference type="EMBL" id="JAPMOS010000141">
    <property type="protein sequence ID" value="KAJ4454657.1"/>
    <property type="molecule type" value="Genomic_DNA"/>
</dbReference>
<reference evidence="5" key="1">
    <citation type="journal article" date="2022" name="bioRxiv">
        <title>Genomics of Preaxostyla Flagellates Illuminates Evolutionary Transitions and the Path Towards Mitochondrial Loss.</title>
        <authorList>
            <person name="Novak L.V.F."/>
            <person name="Treitli S.C."/>
            <person name="Pyrih J."/>
            <person name="Halakuc P."/>
            <person name="Pipaliya S.V."/>
            <person name="Vacek V."/>
            <person name="Brzon O."/>
            <person name="Soukal P."/>
            <person name="Eme L."/>
            <person name="Dacks J.B."/>
            <person name="Karnkowska A."/>
            <person name="Elias M."/>
            <person name="Hampl V."/>
        </authorList>
    </citation>
    <scope>NUCLEOTIDE SEQUENCE</scope>
    <source>
        <strain evidence="5">RCP-MX</strain>
    </source>
</reference>
<dbReference type="InterPro" id="IPR006073">
    <property type="entry name" value="GTP-bd"/>
</dbReference>
<comment type="caution">
    <text evidence="5">The sequence shown here is derived from an EMBL/GenBank/DDBJ whole genome shotgun (WGS) entry which is preliminary data.</text>
</comment>
<dbReference type="InterPro" id="IPR027417">
    <property type="entry name" value="P-loop_NTPase"/>
</dbReference>
<keyword evidence="2" id="KW-0342">GTP-binding</keyword>
<dbReference type="CDD" id="cd17230">
    <property type="entry name" value="TGS_DRG1"/>
    <property type="match status" value="1"/>
</dbReference>
<evidence type="ECO:0000313" key="5">
    <source>
        <dbReference type="EMBL" id="KAJ4454657.1"/>
    </source>
</evidence>
<dbReference type="InterPro" id="IPR031167">
    <property type="entry name" value="G_OBG"/>
</dbReference>
<keyword evidence="1" id="KW-0547">Nucleotide-binding</keyword>
<evidence type="ECO:0000256" key="1">
    <source>
        <dbReference type="ARBA" id="ARBA00022741"/>
    </source>
</evidence>
<keyword evidence="6" id="KW-1185">Reference proteome</keyword>
<dbReference type="InterPro" id="IPR005225">
    <property type="entry name" value="Small_GTP-bd"/>
</dbReference>
<dbReference type="InterPro" id="IPR006074">
    <property type="entry name" value="GTP1-OBG_CS"/>
</dbReference>
<accession>A0ABQ8U8H5</accession>
<gene>
    <name evidence="5" type="ORF">PAPYR_10559</name>
</gene>
<dbReference type="Pfam" id="PF01926">
    <property type="entry name" value="MMR_HSR1"/>
    <property type="match status" value="1"/>
</dbReference>
<feature type="domain" description="OBG-type G" evidence="3">
    <location>
        <begin position="66"/>
        <end position="291"/>
    </location>
</feature>
<organism evidence="5 6">
    <name type="scientific">Paratrimastix pyriformis</name>
    <dbReference type="NCBI Taxonomy" id="342808"/>
    <lineage>
        <taxon>Eukaryota</taxon>
        <taxon>Metamonada</taxon>
        <taxon>Preaxostyla</taxon>
        <taxon>Paratrimastigidae</taxon>
        <taxon>Paratrimastix</taxon>
    </lineage>
</organism>
<dbReference type="InterPro" id="IPR031662">
    <property type="entry name" value="GTP-binding_2"/>
</dbReference>
<dbReference type="Pfam" id="PF02824">
    <property type="entry name" value="TGS"/>
    <property type="match status" value="1"/>
</dbReference>
<sequence length="369" mass="41187">MSIIQKIKEIEDEMARTQKNKATNFHLGILKAKLAKYRQELINPPGGRSGASSGGDGFDVTKSGDARVGLIGFPSVGKSTLLNVLTNTYSAVAAYEFTTLTCIPGVIQYKGAKIQLLDMPGIIEGAKDGKGRGRQVISCARTCSLILITLDALAPLTHKRLIEKELEGFGIRLNKKPPTITIRKKEKGGVSVTTTVAQTRMDEDTIKAILAEYRIRNADVILHCDATADELIDVVEGNRVYIPCIYVLNKIDQITIEHLDLLERVPHYVPVSAHLRWNLDELLEKMWTYLNLIRIYTKPPGAIPDYNAPVIMSATNPTMENFCNRIHRQIMKNFKYAMVWGSSVKFNPQRVGREHVLCDEDVVQIVKNN</sequence>
<dbReference type="Pfam" id="PF16897">
    <property type="entry name" value="MMR_HSR1_Xtn"/>
    <property type="match status" value="1"/>
</dbReference>
<dbReference type="PROSITE" id="PS00905">
    <property type="entry name" value="GTP1_OBG"/>
    <property type="match status" value="1"/>
</dbReference>
<dbReference type="InterPro" id="IPR004095">
    <property type="entry name" value="TGS"/>
</dbReference>
<dbReference type="NCBIfam" id="TIGR00231">
    <property type="entry name" value="small_GTP"/>
    <property type="match status" value="1"/>
</dbReference>
<evidence type="ECO:0000259" key="4">
    <source>
        <dbReference type="PROSITE" id="PS51880"/>
    </source>
</evidence>
<dbReference type="Gene3D" id="6.10.140.1070">
    <property type="match status" value="2"/>
</dbReference>
<name>A0ABQ8U8H5_9EUKA</name>
<feature type="domain" description="TGS" evidence="4">
    <location>
        <begin position="291"/>
        <end position="367"/>
    </location>
</feature>
<dbReference type="InterPro" id="IPR012675">
    <property type="entry name" value="Beta-grasp_dom_sf"/>
</dbReference>
<evidence type="ECO:0000259" key="3">
    <source>
        <dbReference type="PROSITE" id="PS51710"/>
    </source>
</evidence>
<dbReference type="SUPFAM" id="SSF81271">
    <property type="entry name" value="TGS-like"/>
    <property type="match status" value="1"/>
</dbReference>
<evidence type="ECO:0000313" key="6">
    <source>
        <dbReference type="Proteomes" id="UP001141327"/>
    </source>
</evidence>
<dbReference type="Proteomes" id="UP001141327">
    <property type="component" value="Unassembled WGS sequence"/>
</dbReference>
<dbReference type="PROSITE" id="PS51880">
    <property type="entry name" value="TGS"/>
    <property type="match status" value="1"/>
</dbReference>
<protein>
    <submittedName>
        <fullName evidence="5">Developmentally-regulated G-protein 3</fullName>
    </submittedName>
</protein>
<dbReference type="PROSITE" id="PS51710">
    <property type="entry name" value="G_OBG"/>
    <property type="match status" value="1"/>
</dbReference>
<dbReference type="Gene3D" id="3.10.20.30">
    <property type="match status" value="1"/>
</dbReference>
<dbReference type="PRINTS" id="PR00326">
    <property type="entry name" value="GTP1OBG"/>
</dbReference>
<dbReference type="InterPro" id="IPR045001">
    <property type="entry name" value="DRG"/>
</dbReference>